<dbReference type="InterPro" id="IPR038109">
    <property type="entry name" value="DNA_bind_recomb_sf"/>
</dbReference>
<dbReference type="InterPro" id="IPR050639">
    <property type="entry name" value="SSR_resolvase"/>
</dbReference>
<feature type="non-terminal residue" evidence="3">
    <location>
        <position position="323"/>
    </location>
</feature>
<dbReference type="EMBL" id="FNPX01000028">
    <property type="protein sequence ID" value="SDZ59562.1"/>
    <property type="molecule type" value="Genomic_DNA"/>
</dbReference>
<reference evidence="4" key="1">
    <citation type="submission" date="2016-10" db="EMBL/GenBank/DDBJ databases">
        <authorList>
            <person name="Varghese N."/>
            <person name="Submissions S."/>
        </authorList>
    </citation>
    <scope>NUCLEOTIDE SEQUENCE [LARGE SCALE GENOMIC DNA]</scope>
    <source>
        <strain evidence="4">DSM 100420</strain>
    </source>
</reference>
<comment type="similarity">
    <text evidence="1">Belongs to the site-specific recombinase resolvase family.</text>
</comment>
<evidence type="ECO:0000313" key="3">
    <source>
        <dbReference type="EMBL" id="SDZ59562.1"/>
    </source>
</evidence>
<name>A0A1H3UAV7_9RHOB</name>
<keyword evidence="4" id="KW-1185">Reference proteome</keyword>
<feature type="domain" description="Recombinase" evidence="2">
    <location>
        <begin position="11"/>
        <end position="120"/>
    </location>
</feature>
<dbReference type="InterPro" id="IPR025827">
    <property type="entry name" value="Zn_ribbon_recom_dom"/>
</dbReference>
<dbReference type="PANTHER" id="PTHR30461">
    <property type="entry name" value="DNA-INVERTASE FROM LAMBDOID PROPHAGE"/>
    <property type="match status" value="1"/>
</dbReference>
<evidence type="ECO:0000259" key="2">
    <source>
        <dbReference type="PROSITE" id="PS51737"/>
    </source>
</evidence>
<proteinExistence type="inferred from homology"/>
<dbReference type="InterPro" id="IPR011109">
    <property type="entry name" value="DNA_bind_recombinase_dom"/>
</dbReference>
<organism evidence="3 4">
    <name type="scientific">Jannaschia faecimaris</name>
    <dbReference type="NCBI Taxonomy" id="1244108"/>
    <lineage>
        <taxon>Bacteria</taxon>
        <taxon>Pseudomonadati</taxon>
        <taxon>Pseudomonadota</taxon>
        <taxon>Alphaproteobacteria</taxon>
        <taxon>Rhodobacterales</taxon>
        <taxon>Roseobacteraceae</taxon>
        <taxon>Jannaschia</taxon>
    </lineage>
</organism>
<dbReference type="GO" id="GO:0003677">
    <property type="term" value="F:DNA binding"/>
    <property type="evidence" value="ECO:0007669"/>
    <property type="project" value="InterPro"/>
</dbReference>
<dbReference type="RefSeq" id="WP_170831517.1">
    <property type="nucleotide sequence ID" value="NZ_FNPX01000028.1"/>
</dbReference>
<dbReference type="Gene3D" id="3.90.1750.20">
    <property type="entry name" value="Putative Large Serine Recombinase, Chain B, Domain 2"/>
    <property type="match status" value="1"/>
</dbReference>
<dbReference type="PROSITE" id="PS51737">
    <property type="entry name" value="RECOMBINASE_DNA_BIND"/>
    <property type="match status" value="1"/>
</dbReference>
<evidence type="ECO:0000256" key="1">
    <source>
        <dbReference type="ARBA" id="ARBA00009913"/>
    </source>
</evidence>
<protein>
    <submittedName>
        <fullName evidence="3">Recombinase zinc beta ribbon domain-containing protein</fullName>
    </submittedName>
</protein>
<sequence>MFVRPYPFKAPLGYLDTGRGQAKAPCPQTAPLIKDLYALYLSGQHSLRSLQKEMDRRGLRGHFANPVSLHGIEKILRNTFYHGQITIERTGETFDGKHEPLITKRQFARVQQIKAGRCGQKVTRHNHQFQGVFRCGLCDGPMVPERQKLKVYYRCQKAHCAMTCMRQDRIEDAILKALEVVQLTPQQIKQTQQLWVERNAQSDLDINRRSLMARIEALETKLARMTDLLIDGTLDKPSFETAKQSATFDLSQLRAQIDLLPDPTDLRRQKAEYISLFTSMVDTYHGLCCINPVRDSSRESSMVADVHEQTHTLDLQDHELARL</sequence>
<dbReference type="GO" id="GO:0000150">
    <property type="term" value="F:DNA strand exchange activity"/>
    <property type="evidence" value="ECO:0007669"/>
    <property type="project" value="InterPro"/>
</dbReference>
<accession>A0A1H3UAV7</accession>
<gene>
    <name evidence="3" type="ORF">SAMN05444004_1281</name>
</gene>
<dbReference type="Pfam" id="PF13408">
    <property type="entry name" value="Zn_ribbon_recom"/>
    <property type="match status" value="1"/>
</dbReference>
<dbReference type="PANTHER" id="PTHR30461:SF26">
    <property type="entry name" value="RESOLVASE HOMOLOG YNEB"/>
    <property type="match status" value="1"/>
</dbReference>
<dbReference type="Proteomes" id="UP000198914">
    <property type="component" value="Unassembled WGS sequence"/>
</dbReference>
<dbReference type="Pfam" id="PF07508">
    <property type="entry name" value="Recombinase"/>
    <property type="match status" value="1"/>
</dbReference>
<evidence type="ECO:0000313" key="4">
    <source>
        <dbReference type="Proteomes" id="UP000198914"/>
    </source>
</evidence>
<dbReference type="AlphaFoldDB" id="A0A1H3UAV7"/>